<dbReference type="Gene3D" id="2.130.10.10">
    <property type="entry name" value="YVTN repeat-like/Quinoprotein amine dehydrogenase"/>
    <property type="match status" value="3"/>
</dbReference>
<evidence type="ECO:0000256" key="14">
    <source>
        <dbReference type="SAM" id="SignalP"/>
    </source>
</evidence>
<evidence type="ECO:0000259" key="15">
    <source>
        <dbReference type="PROSITE" id="PS01124"/>
    </source>
</evidence>
<keyword evidence="11" id="KW-0804">Transcription</keyword>
<evidence type="ECO:0000256" key="13">
    <source>
        <dbReference type="SAM" id="Coils"/>
    </source>
</evidence>
<keyword evidence="4" id="KW-0808">Transferase</keyword>
<dbReference type="FunFam" id="3.30.565.10:FF:000037">
    <property type="entry name" value="Hybrid sensor histidine kinase/response regulator"/>
    <property type="match status" value="1"/>
</dbReference>
<dbReference type="PRINTS" id="PR00344">
    <property type="entry name" value="BCTRLSENSOR"/>
</dbReference>
<dbReference type="Pfam" id="PF12833">
    <property type="entry name" value="HTH_18"/>
    <property type="match status" value="1"/>
</dbReference>
<keyword evidence="10" id="KW-0238">DNA-binding</keyword>
<dbReference type="SUPFAM" id="SSF63829">
    <property type="entry name" value="Calcium-dependent phosphotriesterase"/>
    <property type="match status" value="1"/>
</dbReference>
<dbReference type="SUPFAM" id="SSF46689">
    <property type="entry name" value="Homeodomain-like"/>
    <property type="match status" value="1"/>
</dbReference>
<dbReference type="Pfam" id="PF02518">
    <property type="entry name" value="HATPase_c"/>
    <property type="match status" value="1"/>
</dbReference>
<dbReference type="RefSeq" id="WP_212191418.1">
    <property type="nucleotide sequence ID" value="NZ_JAGTAR010000018.1"/>
</dbReference>
<evidence type="ECO:0000313" key="18">
    <source>
        <dbReference type="EMBL" id="MBR8536387.1"/>
    </source>
</evidence>
<dbReference type="InterPro" id="IPR013783">
    <property type="entry name" value="Ig-like_fold"/>
</dbReference>
<feature type="chain" id="PRO_5037459819" description="histidine kinase" evidence="14">
    <location>
        <begin position="25"/>
        <end position="1315"/>
    </location>
</feature>
<keyword evidence="14" id="KW-0732">Signal</keyword>
<keyword evidence="3 12" id="KW-0597">Phosphoprotein</keyword>
<dbReference type="PROSITE" id="PS01124">
    <property type="entry name" value="HTH_ARAC_FAMILY_2"/>
    <property type="match status" value="1"/>
</dbReference>
<dbReference type="SUPFAM" id="SSF52172">
    <property type="entry name" value="CheY-like"/>
    <property type="match status" value="1"/>
</dbReference>
<evidence type="ECO:0000256" key="7">
    <source>
        <dbReference type="ARBA" id="ARBA00022840"/>
    </source>
</evidence>
<evidence type="ECO:0000256" key="11">
    <source>
        <dbReference type="ARBA" id="ARBA00023163"/>
    </source>
</evidence>
<dbReference type="InterPro" id="IPR018062">
    <property type="entry name" value="HTH_AraC-typ_CS"/>
</dbReference>
<dbReference type="Pfam" id="PF00072">
    <property type="entry name" value="Response_reg"/>
    <property type="match status" value="1"/>
</dbReference>
<dbReference type="Gene3D" id="2.60.40.10">
    <property type="entry name" value="Immunoglobulins"/>
    <property type="match status" value="1"/>
</dbReference>
<keyword evidence="5" id="KW-0547">Nucleotide-binding</keyword>
<proteinExistence type="predicted"/>
<accession>A0A941F4S2</accession>
<dbReference type="GO" id="GO:0000155">
    <property type="term" value="F:phosphorelay sensor kinase activity"/>
    <property type="evidence" value="ECO:0007669"/>
    <property type="project" value="InterPro"/>
</dbReference>
<evidence type="ECO:0000256" key="9">
    <source>
        <dbReference type="ARBA" id="ARBA00023015"/>
    </source>
</evidence>
<keyword evidence="6" id="KW-0418">Kinase</keyword>
<dbReference type="InterPro" id="IPR005467">
    <property type="entry name" value="His_kinase_dom"/>
</dbReference>
<dbReference type="SMART" id="SM00342">
    <property type="entry name" value="HTH_ARAC"/>
    <property type="match status" value="1"/>
</dbReference>
<evidence type="ECO:0000256" key="8">
    <source>
        <dbReference type="ARBA" id="ARBA00023012"/>
    </source>
</evidence>
<organism evidence="18 19">
    <name type="scientific">Carboxylicivirga sediminis</name>
    <dbReference type="NCBI Taxonomy" id="2006564"/>
    <lineage>
        <taxon>Bacteria</taxon>
        <taxon>Pseudomonadati</taxon>
        <taxon>Bacteroidota</taxon>
        <taxon>Bacteroidia</taxon>
        <taxon>Marinilabiliales</taxon>
        <taxon>Marinilabiliaceae</taxon>
        <taxon>Carboxylicivirga</taxon>
    </lineage>
</organism>
<dbReference type="SMART" id="SM00448">
    <property type="entry name" value="REC"/>
    <property type="match status" value="1"/>
</dbReference>
<dbReference type="InterPro" id="IPR001789">
    <property type="entry name" value="Sig_transdc_resp-reg_receiver"/>
</dbReference>
<keyword evidence="13" id="KW-0175">Coiled coil</keyword>
<dbReference type="InterPro" id="IPR003594">
    <property type="entry name" value="HATPase_dom"/>
</dbReference>
<keyword evidence="9" id="KW-0805">Transcription regulation</keyword>
<dbReference type="CDD" id="cd00082">
    <property type="entry name" value="HisKA"/>
    <property type="match status" value="1"/>
</dbReference>
<evidence type="ECO:0000313" key="19">
    <source>
        <dbReference type="Proteomes" id="UP000679220"/>
    </source>
</evidence>
<evidence type="ECO:0000256" key="12">
    <source>
        <dbReference type="PROSITE-ProRule" id="PRU00169"/>
    </source>
</evidence>
<name>A0A941F4S2_9BACT</name>
<feature type="coiled-coil region" evidence="13">
    <location>
        <begin position="842"/>
        <end position="887"/>
    </location>
</feature>
<evidence type="ECO:0000256" key="3">
    <source>
        <dbReference type="ARBA" id="ARBA00022553"/>
    </source>
</evidence>
<dbReference type="PROSITE" id="PS50110">
    <property type="entry name" value="RESPONSE_REGULATORY"/>
    <property type="match status" value="1"/>
</dbReference>
<evidence type="ECO:0000256" key="4">
    <source>
        <dbReference type="ARBA" id="ARBA00022679"/>
    </source>
</evidence>
<dbReference type="Pfam" id="PF07494">
    <property type="entry name" value="Reg_prop"/>
    <property type="match status" value="1"/>
</dbReference>
<dbReference type="InterPro" id="IPR011110">
    <property type="entry name" value="Reg_prop"/>
</dbReference>
<dbReference type="InterPro" id="IPR015943">
    <property type="entry name" value="WD40/YVTN_repeat-like_dom_sf"/>
</dbReference>
<reference evidence="18" key="2">
    <citation type="submission" date="2021-04" db="EMBL/GenBank/DDBJ databases">
        <authorList>
            <person name="Zhang T."/>
            <person name="Zhang Y."/>
            <person name="Lu D."/>
            <person name="Zuo D."/>
            <person name="Du Z."/>
        </authorList>
    </citation>
    <scope>NUCLEOTIDE SEQUENCE</scope>
    <source>
        <strain evidence="18">JR1</strain>
    </source>
</reference>
<keyword evidence="7" id="KW-0067">ATP-binding</keyword>
<dbReference type="SUPFAM" id="SSF101898">
    <property type="entry name" value="NHL repeat"/>
    <property type="match status" value="2"/>
</dbReference>
<comment type="catalytic activity">
    <reaction evidence="1">
        <text>ATP + protein L-histidine = ADP + protein N-phospho-L-histidine.</text>
        <dbReference type="EC" id="2.7.13.3"/>
    </reaction>
</comment>
<reference evidence="18" key="1">
    <citation type="journal article" date="2018" name="Int. J. Syst. Evol. Microbiol.">
        <title>Carboxylicivirga sediminis sp. nov., isolated from coastal sediment.</title>
        <authorList>
            <person name="Wang F.Q."/>
            <person name="Ren L.H."/>
            <person name="Zou R.J."/>
            <person name="Sun Y.Z."/>
            <person name="Liu X.J."/>
            <person name="Jiang F."/>
            <person name="Liu L.J."/>
        </authorList>
    </citation>
    <scope>NUCLEOTIDE SEQUENCE</scope>
    <source>
        <strain evidence="18">JR1</strain>
    </source>
</reference>
<dbReference type="InterPro" id="IPR009057">
    <property type="entry name" value="Homeodomain-like_sf"/>
</dbReference>
<dbReference type="InterPro" id="IPR011123">
    <property type="entry name" value="Y_Y_Y"/>
</dbReference>
<dbReference type="PROSITE" id="PS50109">
    <property type="entry name" value="HIS_KIN"/>
    <property type="match status" value="1"/>
</dbReference>
<evidence type="ECO:0000256" key="1">
    <source>
        <dbReference type="ARBA" id="ARBA00000085"/>
    </source>
</evidence>
<feature type="domain" description="Histidine kinase" evidence="16">
    <location>
        <begin position="816"/>
        <end position="1033"/>
    </location>
</feature>
<dbReference type="SUPFAM" id="SSF55874">
    <property type="entry name" value="ATPase domain of HSP90 chaperone/DNA topoisomerase II/histidine kinase"/>
    <property type="match status" value="1"/>
</dbReference>
<feature type="modified residue" description="4-aspartylphosphate" evidence="12">
    <location>
        <position position="1118"/>
    </location>
</feature>
<evidence type="ECO:0000256" key="6">
    <source>
        <dbReference type="ARBA" id="ARBA00022777"/>
    </source>
</evidence>
<dbReference type="SUPFAM" id="SSF47384">
    <property type="entry name" value="Homodimeric domain of signal transducing histidine kinase"/>
    <property type="match status" value="1"/>
</dbReference>
<evidence type="ECO:0000259" key="16">
    <source>
        <dbReference type="PROSITE" id="PS50109"/>
    </source>
</evidence>
<dbReference type="Gene3D" id="1.10.10.60">
    <property type="entry name" value="Homeodomain-like"/>
    <property type="match status" value="2"/>
</dbReference>
<feature type="signal peptide" evidence="14">
    <location>
        <begin position="1"/>
        <end position="24"/>
    </location>
</feature>
<dbReference type="FunFam" id="2.60.40.10:FF:000791">
    <property type="entry name" value="Two-component system sensor histidine kinase/response regulator"/>
    <property type="match status" value="1"/>
</dbReference>
<feature type="domain" description="HTH araC/xylS-type" evidence="15">
    <location>
        <begin position="1216"/>
        <end position="1315"/>
    </location>
</feature>
<dbReference type="PROSITE" id="PS00041">
    <property type="entry name" value="HTH_ARAC_FAMILY_1"/>
    <property type="match status" value="1"/>
</dbReference>
<dbReference type="GO" id="GO:0043565">
    <property type="term" value="F:sequence-specific DNA binding"/>
    <property type="evidence" value="ECO:0007669"/>
    <property type="project" value="InterPro"/>
</dbReference>
<dbReference type="EMBL" id="JAGTAR010000018">
    <property type="protein sequence ID" value="MBR8536387.1"/>
    <property type="molecule type" value="Genomic_DNA"/>
</dbReference>
<dbReference type="InterPro" id="IPR018060">
    <property type="entry name" value="HTH_AraC"/>
</dbReference>
<keyword evidence="19" id="KW-1185">Reference proteome</keyword>
<evidence type="ECO:0000256" key="2">
    <source>
        <dbReference type="ARBA" id="ARBA00012438"/>
    </source>
</evidence>
<dbReference type="CDD" id="cd00146">
    <property type="entry name" value="PKD"/>
    <property type="match status" value="1"/>
</dbReference>
<dbReference type="PANTHER" id="PTHR43547">
    <property type="entry name" value="TWO-COMPONENT HISTIDINE KINASE"/>
    <property type="match status" value="1"/>
</dbReference>
<comment type="caution">
    <text evidence="18">The sequence shown here is derived from an EMBL/GenBank/DDBJ whole genome shotgun (WGS) entry which is preliminary data.</text>
</comment>
<dbReference type="Pfam" id="PF00512">
    <property type="entry name" value="HisKA"/>
    <property type="match status" value="1"/>
</dbReference>
<dbReference type="Gene3D" id="1.10.287.130">
    <property type="match status" value="1"/>
</dbReference>
<dbReference type="InterPro" id="IPR003661">
    <property type="entry name" value="HisK_dim/P_dom"/>
</dbReference>
<dbReference type="Gene3D" id="3.40.50.2300">
    <property type="match status" value="1"/>
</dbReference>
<gene>
    <name evidence="18" type="ORF">KDU71_12515</name>
</gene>
<dbReference type="InterPro" id="IPR036890">
    <property type="entry name" value="HATPase_C_sf"/>
</dbReference>
<sequence length="1315" mass="148773">MLFSKRILFISTLLLYALTAPVWAQFNYSFQQLSVDEGLKNSRVVSVVQDKEGFMWLATHNGLDKFNGADIKHYSLSSPDGLFTNDDIINCLVLSDKYDILCGTKNGNLYAYDRKKDSYYKVLPFEHSDALFNIYAILSEDEENIWIGTTGGLYHFDTNTSKISAVEQITQGVNEITSCNKEHLWIATTKGLYLLNKSTRTLVAIKTDDDLTDKLNGIDIMSLHHDQDTLLIGTRNSQILKCQVKGHELILMASQGFGNNEKNYPVTDIIPTPDRRHYAVALDGVGLYITDKALAVEETYISDDNNLNSLSSNGVYELYYSHDNILWVATYGGGINIADPNKKQFHVAQHIPHIYSSLRNNVVNAIVEHEDQLWFGTKTGISVYRPQQSKWKHIPALKKTIEKPFHVMSMCKGMDESIWVASYGRGLIKINPETGKKQTIHKTSPGPYQTQTNHLYQVMCDSEGRIWTGGIWGGVSIIDEQQQSSYMVNISNVRSLCEYNDKVLIGTLFGLFIVDKETLEVSRPTNSLLLKSRIICMNVHPTTGNLFLGTDVYGLLEWDITANTLTQYDDTHLPSSYIRSVLWDKQARMWVSSTGGLSVFNDSTRVFDNYNISDGLANTEFSENAACLHSSGQMIFGGPKGISWFYPEQITKSAQITTPLITNVSLFGQQLQIQADGPLRENINSQKTLKLEHDQNSLSFEFGAICYTNPQKVSYKWTLEGFEEQWNGPTSVREAIYSKLPHGNYTLKLMVTNDDGVWQPEVKTMQISIAPPFWKTPLAYVLYGLILIGLILLNMHYYHIIIQERHASEKQQFFISIAHDLRTPLSLIKLPVEKMVDEGGKSESEQRNLNLVKRNVDRLTNLVNQLLDFQKADLQKMQLQVEKTNLNEFITERLESFAPLSTEKQIAVTASLDEHATSLWLDRSKMEKVMFNLLSNAFKYTPMGGHIEIVTELSGRYAIIHVKDTGEGIPTNQQKNIFQRYYRATNAINSKEVGSGVGLMLTKQLVELHKGKISFKSEYGKGSTFTVKLPLGDKHYNPEEIRHFESEESTLTPIYTDTVEVTESNSTGPKLLLVEDNPELLDNLAIELSSQYQVLKAADGEEGYTLATEEMPDIIVSDVMMPKMNGHQLCVKLKGELSTCHIPIVLLTALDSPDYKREGLEHGADAYLEKPFDIKLLKVQIANLLKNRQLLKQKFLEPSTKVEEVSTNSTDQVFLEQIKAFVINNIDSEKLTVENTARELGMSRPVLYRKIKSMTDVSPQQFLMTIKLQEAARIMKEEGKNISETAYMIGFTDPKYFSQTFKKYFGVTPSQYLRG</sequence>
<dbReference type="Gene3D" id="3.30.565.10">
    <property type="entry name" value="Histidine kinase-like ATPase, C-terminal domain"/>
    <property type="match status" value="1"/>
</dbReference>
<dbReference type="InterPro" id="IPR004358">
    <property type="entry name" value="Sig_transdc_His_kin-like_C"/>
</dbReference>
<evidence type="ECO:0000259" key="17">
    <source>
        <dbReference type="PROSITE" id="PS50110"/>
    </source>
</evidence>
<keyword evidence="8" id="KW-0902">Two-component regulatory system</keyword>
<dbReference type="GO" id="GO:0005524">
    <property type="term" value="F:ATP binding"/>
    <property type="evidence" value="ECO:0007669"/>
    <property type="project" value="UniProtKB-KW"/>
</dbReference>
<dbReference type="PANTHER" id="PTHR43547:SF2">
    <property type="entry name" value="HYBRID SIGNAL TRANSDUCTION HISTIDINE KINASE C"/>
    <property type="match status" value="1"/>
</dbReference>
<dbReference type="InterPro" id="IPR036097">
    <property type="entry name" value="HisK_dim/P_sf"/>
</dbReference>
<evidence type="ECO:0000256" key="10">
    <source>
        <dbReference type="ARBA" id="ARBA00023125"/>
    </source>
</evidence>
<protein>
    <recommendedName>
        <fullName evidence="2">histidine kinase</fullName>
        <ecNumber evidence="2">2.7.13.3</ecNumber>
    </recommendedName>
</protein>
<dbReference type="Pfam" id="PF07495">
    <property type="entry name" value="Y_Y_Y"/>
    <property type="match status" value="1"/>
</dbReference>
<dbReference type="SMART" id="SM00387">
    <property type="entry name" value="HATPase_c"/>
    <property type="match status" value="1"/>
</dbReference>
<evidence type="ECO:0000256" key="5">
    <source>
        <dbReference type="ARBA" id="ARBA00022741"/>
    </source>
</evidence>
<dbReference type="SMART" id="SM00388">
    <property type="entry name" value="HisKA"/>
    <property type="match status" value="1"/>
</dbReference>
<dbReference type="Proteomes" id="UP000679220">
    <property type="component" value="Unassembled WGS sequence"/>
</dbReference>
<dbReference type="InterPro" id="IPR011006">
    <property type="entry name" value="CheY-like_superfamily"/>
</dbReference>
<dbReference type="GO" id="GO:0003700">
    <property type="term" value="F:DNA-binding transcription factor activity"/>
    <property type="evidence" value="ECO:0007669"/>
    <property type="project" value="InterPro"/>
</dbReference>
<feature type="domain" description="Response regulatory" evidence="17">
    <location>
        <begin position="1070"/>
        <end position="1185"/>
    </location>
</feature>
<dbReference type="EC" id="2.7.13.3" evidence="2"/>
<dbReference type="CDD" id="cd17574">
    <property type="entry name" value="REC_OmpR"/>
    <property type="match status" value="1"/>
</dbReference>